<keyword evidence="2 5" id="KW-0812">Transmembrane</keyword>
<proteinExistence type="predicted"/>
<evidence type="ECO:0000313" key="6">
    <source>
        <dbReference type="EMBL" id="KAF7350950.1"/>
    </source>
</evidence>
<dbReference type="AlphaFoldDB" id="A0A8H7CUN6"/>
<reference evidence="6" key="1">
    <citation type="submission" date="2020-05" db="EMBL/GenBank/DDBJ databases">
        <title>Mycena genomes resolve the evolution of fungal bioluminescence.</title>
        <authorList>
            <person name="Tsai I.J."/>
        </authorList>
    </citation>
    <scope>NUCLEOTIDE SEQUENCE</scope>
    <source>
        <strain evidence="6">160909Yilan</strain>
    </source>
</reference>
<accession>A0A8H7CUN6</accession>
<comment type="subcellular location">
    <subcellularLocation>
        <location evidence="1">Membrane</location>
        <topology evidence="1">Single-pass membrane protein</topology>
    </subcellularLocation>
</comment>
<dbReference type="Proteomes" id="UP000623467">
    <property type="component" value="Unassembled WGS sequence"/>
</dbReference>
<dbReference type="Pfam" id="PF14880">
    <property type="entry name" value="COX14"/>
    <property type="match status" value="1"/>
</dbReference>
<evidence type="ECO:0000313" key="7">
    <source>
        <dbReference type="Proteomes" id="UP000623467"/>
    </source>
</evidence>
<evidence type="ECO:0000256" key="5">
    <source>
        <dbReference type="SAM" id="Phobius"/>
    </source>
</evidence>
<evidence type="ECO:0000256" key="3">
    <source>
        <dbReference type="ARBA" id="ARBA00022989"/>
    </source>
</evidence>
<organism evidence="6 7">
    <name type="scientific">Mycena sanguinolenta</name>
    <dbReference type="NCBI Taxonomy" id="230812"/>
    <lineage>
        <taxon>Eukaryota</taxon>
        <taxon>Fungi</taxon>
        <taxon>Dikarya</taxon>
        <taxon>Basidiomycota</taxon>
        <taxon>Agaricomycotina</taxon>
        <taxon>Agaricomycetes</taxon>
        <taxon>Agaricomycetidae</taxon>
        <taxon>Agaricales</taxon>
        <taxon>Marasmiineae</taxon>
        <taxon>Mycenaceae</taxon>
        <taxon>Mycena</taxon>
    </lineage>
</organism>
<keyword evidence="4 5" id="KW-0472">Membrane</keyword>
<feature type="transmembrane region" description="Helical" evidence="5">
    <location>
        <begin position="12"/>
        <end position="32"/>
    </location>
</feature>
<dbReference type="GO" id="GO:0016020">
    <property type="term" value="C:membrane"/>
    <property type="evidence" value="ECO:0007669"/>
    <property type="project" value="UniProtKB-SubCell"/>
</dbReference>
<protein>
    <submittedName>
        <fullName evidence="6">Uncharacterized protein</fullName>
    </submittedName>
</protein>
<dbReference type="InterPro" id="IPR029208">
    <property type="entry name" value="COX14"/>
</dbReference>
<comment type="caution">
    <text evidence="6">The sequence shown here is derived from an EMBL/GenBank/DDBJ whole genome shotgun (WGS) entry which is preliminary data.</text>
</comment>
<evidence type="ECO:0000256" key="1">
    <source>
        <dbReference type="ARBA" id="ARBA00004167"/>
    </source>
</evidence>
<sequence length="109" mass="12097">MRLSIFDILHRGVVYSLLGISGWAIYVGVAGHKERKAALMQRAKGERYRSLQKVTNQQPAALYRANGGHGTAERRRNCISSGCAECCSVEEIFVNRDRVRSSIQATTAQ</sequence>
<dbReference type="EMBL" id="JACAZH010000014">
    <property type="protein sequence ID" value="KAF7350950.1"/>
    <property type="molecule type" value="Genomic_DNA"/>
</dbReference>
<keyword evidence="7" id="KW-1185">Reference proteome</keyword>
<gene>
    <name evidence="6" type="ORF">MSAN_01657200</name>
</gene>
<dbReference type="OrthoDB" id="7961613at2759"/>
<evidence type="ECO:0000256" key="4">
    <source>
        <dbReference type="ARBA" id="ARBA00023136"/>
    </source>
</evidence>
<keyword evidence="3 5" id="KW-1133">Transmembrane helix</keyword>
<name>A0A8H7CUN6_9AGAR</name>
<evidence type="ECO:0000256" key="2">
    <source>
        <dbReference type="ARBA" id="ARBA00022692"/>
    </source>
</evidence>